<feature type="signal peptide" evidence="1">
    <location>
        <begin position="1"/>
        <end position="21"/>
    </location>
</feature>
<dbReference type="AlphaFoldDB" id="A0A5N5Q6E1"/>
<dbReference type="EMBL" id="SSOP01001075">
    <property type="protein sequence ID" value="KAB5587462.1"/>
    <property type="molecule type" value="Genomic_DNA"/>
</dbReference>
<evidence type="ECO:0000313" key="3">
    <source>
        <dbReference type="Proteomes" id="UP000383932"/>
    </source>
</evidence>
<accession>A0A5N5Q6E1</accession>
<dbReference type="OrthoDB" id="3259042at2759"/>
<reference evidence="2 3" key="1">
    <citation type="journal article" date="2019" name="Fungal Biol. Biotechnol.">
        <title>Draft genome sequence of fastidious pathogen Ceratobasidium theobromae, which causes vascular-streak dieback in Theobroma cacao.</title>
        <authorList>
            <person name="Ali S.S."/>
            <person name="Asman A."/>
            <person name="Shao J."/>
            <person name="Firmansyah A.P."/>
            <person name="Susilo A.W."/>
            <person name="Rosmana A."/>
            <person name="McMahon P."/>
            <person name="Junaid M."/>
            <person name="Guest D."/>
            <person name="Kheng T.Y."/>
            <person name="Meinhardt L.W."/>
            <person name="Bailey B.A."/>
        </authorList>
    </citation>
    <scope>NUCLEOTIDE SEQUENCE [LARGE SCALE GENOMIC DNA]</scope>
    <source>
        <strain evidence="2 3">CT2</strain>
    </source>
</reference>
<sequence length="296" mass="32788">MPLGTLATCLLPLLAAVPSDAVDPFEHPPFTFSIFRANMRLLPLSVDEEPHPYEDELPDVGNDSASKLHAAARDGFKFSQDALKGLTQAQIATLSDASLVQANHFYHSWLWAEVKRQRALGYSIQDAVKRIDLVGTKTVLKDGRTDGGWKAYRLLILTLLNRSGGIMDITEDAMVSHRATPAERWRDARDENRRKVDGHPLSEYDVPIPSAGPFTSSLALLDEVAELVFGPEVVNDRGSVDTVYRDCCKVLVNRVWEQMARKLKTNIKKSKKLSAELGGFMAGASYFKLESSNLGF</sequence>
<feature type="chain" id="PRO_5024448423" evidence="1">
    <location>
        <begin position="22"/>
        <end position="296"/>
    </location>
</feature>
<dbReference type="Proteomes" id="UP000383932">
    <property type="component" value="Unassembled WGS sequence"/>
</dbReference>
<comment type="caution">
    <text evidence="2">The sequence shown here is derived from an EMBL/GenBank/DDBJ whole genome shotgun (WGS) entry which is preliminary data.</text>
</comment>
<proteinExistence type="predicted"/>
<keyword evidence="1" id="KW-0732">Signal</keyword>
<protein>
    <submittedName>
        <fullName evidence="2">SNF2-related protein</fullName>
    </submittedName>
</protein>
<name>A0A5N5Q6E1_9AGAM</name>
<evidence type="ECO:0000256" key="1">
    <source>
        <dbReference type="SAM" id="SignalP"/>
    </source>
</evidence>
<evidence type="ECO:0000313" key="2">
    <source>
        <dbReference type="EMBL" id="KAB5587462.1"/>
    </source>
</evidence>
<keyword evidence="3" id="KW-1185">Reference proteome</keyword>
<gene>
    <name evidence="2" type="ORF">CTheo_9100</name>
</gene>
<organism evidence="2 3">
    <name type="scientific">Ceratobasidium theobromae</name>
    <dbReference type="NCBI Taxonomy" id="1582974"/>
    <lineage>
        <taxon>Eukaryota</taxon>
        <taxon>Fungi</taxon>
        <taxon>Dikarya</taxon>
        <taxon>Basidiomycota</taxon>
        <taxon>Agaricomycotina</taxon>
        <taxon>Agaricomycetes</taxon>
        <taxon>Cantharellales</taxon>
        <taxon>Ceratobasidiaceae</taxon>
        <taxon>Ceratobasidium</taxon>
    </lineage>
</organism>